<feature type="transmembrane region" description="Helical" evidence="8">
    <location>
        <begin position="106"/>
        <end position="125"/>
    </location>
</feature>
<keyword evidence="4" id="KW-0256">Endoplasmic reticulum</keyword>
<evidence type="ECO:0000256" key="1">
    <source>
        <dbReference type="ARBA" id="ARBA00004477"/>
    </source>
</evidence>
<evidence type="ECO:0000256" key="2">
    <source>
        <dbReference type="ARBA" id="ARBA00022679"/>
    </source>
</evidence>
<dbReference type="Proteomes" id="UP000695026">
    <property type="component" value="Unplaced"/>
</dbReference>
<keyword evidence="7 10" id="KW-0012">Acyltransferase</keyword>
<organism evidence="9 10">
    <name type="scientific">Python bivittatus</name>
    <name type="common">Burmese python</name>
    <name type="synonym">Python molurus bivittatus</name>
    <dbReference type="NCBI Taxonomy" id="176946"/>
    <lineage>
        <taxon>Eukaryota</taxon>
        <taxon>Metazoa</taxon>
        <taxon>Chordata</taxon>
        <taxon>Craniata</taxon>
        <taxon>Vertebrata</taxon>
        <taxon>Euteleostomi</taxon>
        <taxon>Lepidosauria</taxon>
        <taxon>Squamata</taxon>
        <taxon>Bifurcata</taxon>
        <taxon>Unidentata</taxon>
        <taxon>Episquamata</taxon>
        <taxon>Toxicofera</taxon>
        <taxon>Serpentes</taxon>
        <taxon>Henophidia</taxon>
        <taxon>Pythonidae</taxon>
        <taxon>Python</taxon>
    </lineage>
</organism>
<feature type="transmembrane region" description="Helical" evidence="8">
    <location>
        <begin position="455"/>
        <end position="474"/>
    </location>
</feature>
<dbReference type="Pfam" id="PF03062">
    <property type="entry name" value="MBOAT"/>
    <property type="match status" value="1"/>
</dbReference>
<dbReference type="OrthoDB" id="286734at2759"/>
<feature type="transmembrane region" description="Helical" evidence="8">
    <location>
        <begin position="293"/>
        <end position="317"/>
    </location>
</feature>
<evidence type="ECO:0000256" key="3">
    <source>
        <dbReference type="ARBA" id="ARBA00022692"/>
    </source>
</evidence>
<evidence type="ECO:0000256" key="8">
    <source>
        <dbReference type="SAM" id="Phobius"/>
    </source>
</evidence>
<dbReference type="GO" id="GO:0005789">
    <property type="term" value="C:endoplasmic reticulum membrane"/>
    <property type="evidence" value="ECO:0007669"/>
    <property type="project" value="UniProtKB-SubCell"/>
</dbReference>
<feature type="transmembrane region" description="Helical" evidence="8">
    <location>
        <begin position="238"/>
        <end position="256"/>
    </location>
</feature>
<dbReference type="PANTHER" id="PTHR13906">
    <property type="entry name" value="PORCUPINE"/>
    <property type="match status" value="1"/>
</dbReference>
<feature type="transmembrane region" description="Helical" evidence="8">
    <location>
        <begin position="63"/>
        <end position="94"/>
    </location>
</feature>
<name>A0A9F5IY30_PYTBI</name>
<protein>
    <submittedName>
        <fullName evidence="10">Lysophospholipid acyltransferase 1 isoform X1</fullName>
    </submittedName>
</protein>
<proteinExistence type="predicted"/>
<sequence>MTEAARIPRRTTGSTFLHPLSDQFGIPLDQVNFVACQLFALLAAFWFRLYLRPSQASSGVRHAFATILGIYFAVFCFGWYSIHIFILVMISYGIMNMASIPNVHRYSFLVAMGYLTLCHISRIFIFQYGILTTDFSGPLMIVTQKITTLAFQIHDGIGKKAEDLTSEQNQHAIKRRPSLLEYLSYQLNFMSIIAGPCSNFKDYIAFIEGRHVQMKLLEVNWKQRSCDRLSDPSPLGAILHKLCITLVSLLLFLTLTKTFPATYIVDNQFIKQSSFLTRLGFLYVVMQASKPKYYFAWTLGFAFLAADAINNAAGFGFNGVDEKGNYRWDLLSNLNIRNVEMATSFKMYLENWNIQTTVWLKRVCYDRASWYPTALTFLLSALWHGVYPGYYFTFITGILMTLAARRVRNNCQHIFISPKLLKVGYGMVTWLATQLSVSYTVAPFVLLAVEPTIKLYKSLYFHMHILCILVLLVLPNKSQKLTRRKQPFEMEVHSCNKNKKQE</sequence>
<dbReference type="GO" id="GO:0016746">
    <property type="term" value="F:acyltransferase activity"/>
    <property type="evidence" value="ECO:0007669"/>
    <property type="project" value="UniProtKB-KW"/>
</dbReference>
<feature type="transmembrane region" description="Helical" evidence="8">
    <location>
        <begin position="425"/>
        <end position="449"/>
    </location>
</feature>
<evidence type="ECO:0000313" key="10">
    <source>
        <dbReference type="RefSeq" id="XP_025025766.1"/>
    </source>
</evidence>
<reference evidence="10" key="1">
    <citation type="submission" date="2025-08" db="UniProtKB">
        <authorList>
            <consortium name="RefSeq"/>
        </authorList>
    </citation>
    <scope>IDENTIFICATION</scope>
    <source>
        <tissue evidence="10">Liver</tissue>
    </source>
</reference>
<dbReference type="AlphaFoldDB" id="A0A9F5IY30"/>
<evidence type="ECO:0000256" key="7">
    <source>
        <dbReference type="ARBA" id="ARBA00023315"/>
    </source>
</evidence>
<evidence type="ECO:0000256" key="5">
    <source>
        <dbReference type="ARBA" id="ARBA00022989"/>
    </source>
</evidence>
<feature type="transmembrane region" description="Helical" evidence="8">
    <location>
        <begin position="31"/>
        <end position="51"/>
    </location>
</feature>
<keyword evidence="6 8" id="KW-0472">Membrane</keyword>
<gene>
    <name evidence="10" type="primary">MBOAT1</name>
</gene>
<evidence type="ECO:0000313" key="9">
    <source>
        <dbReference type="Proteomes" id="UP000695026"/>
    </source>
</evidence>
<keyword evidence="5 8" id="KW-1133">Transmembrane helix</keyword>
<feature type="transmembrane region" description="Helical" evidence="8">
    <location>
        <begin position="385"/>
        <end position="404"/>
    </location>
</feature>
<evidence type="ECO:0000256" key="4">
    <source>
        <dbReference type="ARBA" id="ARBA00022824"/>
    </source>
</evidence>
<dbReference type="PANTHER" id="PTHR13906:SF6">
    <property type="entry name" value="LYSOPHOSPHOLIPID ACYLTRANSFERASE 1"/>
    <property type="match status" value="1"/>
</dbReference>
<dbReference type="GeneID" id="103054819"/>
<keyword evidence="3 8" id="KW-0812">Transmembrane</keyword>
<dbReference type="InterPro" id="IPR004299">
    <property type="entry name" value="MBOAT_fam"/>
</dbReference>
<dbReference type="OMA" id="WFVYINI"/>
<keyword evidence="9" id="KW-1185">Reference proteome</keyword>
<dbReference type="InterPro" id="IPR049941">
    <property type="entry name" value="LPLAT_7/PORCN-like"/>
</dbReference>
<dbReference type="CTD" id="154141"/>
<dbReference type="GO" id="GO:0030258">
    <property type="term" value="P:lipid modification"/>
    <property type="evidence" value="ECO:0007669"/>
    <property type="project" value="TreeGrafter"/>
</dbReference>
<comment type="subcellular location">
    <subcellularLocation>
        <location evidence="1">Endoplasmic reticulum membrane</location>
        <topology evidence="1">Multi-pass membrane protein</topology>
    </subcellularLocation>
</comment>
<accession>A0A9F5IY30</accession>
<dbReference type="RefSeq" id="XP_025025766.1">
    <property type="nucleotide sequence ID" value="XM_025169998.1"/>
</dbReference>
<evidence type="ECO:0000256" key="6">
    <source>
        <dbReference type="ARBA" id="ARBA00023136"/>
    </source>
</evidence>
<keyword evidence="2" id="KW-0808">Transferase</keyword>